<name>A0A0W0YJU6_9GAMM</name>
<accession>A0A0W0YJU6</accession>
<protein>
    <recommendedName>
        <fullName evidence="3">SidE PDE domain-containing protein</fullName>
    </recommendedName>
</protein>
<dbReference type="AlphaFoldDB" id="A0A0W0YJU6"/>
<gene>
    <name evidence="1" type="ORF">Lsan_2581</name>
</gene>
<evidence type="ECO:0008006" key="3">
    <source>
        <dbReference type="Google" id="ProtNLM"/>
    </source>
</evidence>
<reference evidence="1 2" key="1">
    <citation type="submission" date="2015-11" db="EMBL/GenBank/DDBJ databases">
        <title>Genomic analysis of 38 Legionella species identifies large and diverse effector repertoires.</title>
        <authorList>
            <person name="Burstein D."/>
            <person name="Amaro F."/>
            <person name="Zusman T."/>
            <person name="Lifshitz Z."/>
            <person name="Cohen O."/>
            <person name="Gilbert J.A."/>
            <person name="Pupko T."/>
            <person name="Shuman H.A."/>
            <person name="Segal G."/>
        </authorList>
    </citation>
    <scope>NUCLEOTIDE SEQUENCE [LARGE SCALE GENOMIC DNA]</scope>
    <source>
        <strain evidence="1 2">SC-63-C7</strain>
    </source>
</reference>
<evidence type="ECO:0000313" key="2">
    <source>
        <dbReference type="Proteomes" id="UP000054703"/>
    </source>
</evidence>
<dbReference type="OrthoDB" id="5651617at2"/>
<dbReference type="PATRIC" id="fig|45074.5.peg.2779"/>
<dbReference type="SUPFAM" id="SSF109604">
    <property type="entry name" value="HD-domain/PDEase-like"/>
    <property type="match status" value="1"/>
</dbReference>
<keyword evidence="2" id="KW-1185">Reference proteome</keyword>
<evidence type="ECO:0000313" key="1">
    <source>
        <dbReference type="EMBL" id="KTD56959.1"/>
    </source>
</evidence>
<dbReference type="EMBL" id="LNYU01000078">
    <property type="protein sequence ID" value="KTD56959.1"/>
    <property type="molecule type" value="Genomic_DNA"/>
</dbReference>
<proteinExistence type="predicted"/>
<dbReference type="Gene3D" id="1.10.3210.10">
    <property type="entry name" value="Hypothetical protein af1432"/>
    <property type="match status" value="1"/>
</dbReference>
<dbReference type="RefSeq" id="WP_058514653.1">
    <property type="nucleotide sequence ID" value="NZ_CAAAIH010000032.1"/>
</dbReference>
<sequence>MTFIEKCQQLNLTKESHFHELAQAAIESYYLIPYPGQIDIKPQINRPRHGGLHVSSAALNLEMFIELYQKYAPNYLNVLKTTDGSSLNLERIKLLKLAAIYHDSANINEIEGDEKAHAENFKSDMLSLGFSLDAVGPIALAIEKKDGEAGKNKKSSETKETKNIYQKLIHDADCLDIIRVVAEGHFDKEYLDIFNDLRKVPPFLKELDEIIENHLETLNIFEGDGKVGNLHSECEYSPNCYLSALEAEKNMLLQVILFACLREGKKVTFSDIDISSLSLLDLYNRKNSPKVNSIIAGINPLPAFKGIAEQQLGMKLYQTDGCYVRGLKDTALDNELKVLKENKRVLDQYSIHSTAELKKFFEQQYENDKIWAPKGFKWRPCSFLMKEVATELFGSDVLVMINPHHQGTLVPYLYKKNVMSHSTADGTFQYDSKVGFSKDKKDLHGIREKMMEMETRRKGIASELIPDKDLHYWGKPALSHNEALTTYEEEGIVGIVVGHTEKSAKAALLLQSKLGYPLRAFYRYSPEKGLSILSETEVLAQAHITTHGVYISETESSINKLGLPPNTLSIQITPYEEDIQQWNNLTMPVVDFVIHCNYTGLDQEIIKKIQFILNKLLKLKPRNLDYADLILDVIVSNSDKGMKVFIHSFDEGSRYRDKFIKAIIDDLEQILSDSILLEDIILGNQLADELKTNAIKNIKLVNLDPYQYTFAHPTNTKIKCLAWVKDGRSVIEFLSENDKKITRPIDFLPTINKQYFQERIASLNLAVSHESIQSELKKIGIESLYFSLSTYGAKEKLTIRFIPNDLQAMNGIKEVLARTDITKYKVINEHEIVASFTPKNIQKLFEYFNENNFQFSSPIMDSKMMCETSRFFFTTESKKGGNSPTLFKEIIPSYF</sequence>
<organism evidence="1 2">
    <name type="scientific">Legionella santicrucis</name>
    <dbReference type="NCBI Taxonomy" id="45074"/>
    <lineage>
        <taxon>Bacteria</taxon>
        <taxon>Pseudomonadati</taxon>
        <taxon>Pseudomonadota</taxon>
        <taxon>Gammaproteobacteria</taxon>
        <taxon>Legionellales</taxon>
        <taxon>Legionellaceae</taxon>
        <taxon>Legionella</taxon>
    </lineage>
</organism>
<dbReference type="Proteomes" id="UP000054703">
    <property type="component" value="Unassembled WGS sequence"/>
</dbReference>
<comment type="caution">
    <text evidence="1">The sequence shown here is derived from an EMBL/GenBank/DDBJ whole genome shotgun (WGS) entry which is preliminary data.</text>
</comment>